<reference evidence="5" key="1">
    <citation type="submission" date="2025-08" db="UniProtKB">
        <authorList>
            <consortium name="RefSeq"/>
        </authorList>
    </citation>
    <scope>IDENTIFICATION</scope>
</reference>
<dbReference type="RefSeq" id="XP_031428414.1">
    <property type="nucleotide sequence ID" value="XM_031572554.2"/>
</dbReference>
<feature type="region of interest" description="Disordered" evidence="2">
    <location>
        <begin position="1"/>
        <end position="127"/>
    </location>
</feature>
<dbReference type="Proteomes" id="UP000515152">
    <property type="component" value="Chromosome 1"/>
</dbReference>
<feature type="region of interest" description="Disordered" evidence="2">
    <location>
        <begin position="650"/>
        <end position="813"/>
    </location>
</feature>
<feature type="compositionally biased region" description="Polar residues" evidence="2">
    <location>
        <begin position="747"/>
        <end position="761"/>
    </location>
</feature>
<feature type="region of interest" description="Disordered" evidence="2">
    <location>
        <begin position="878"/>
        <end position="914"/>
    </location>
</feature>
<organism evidence="4 5">
    <name type="scientific">Clupea harengus</name>
    <name type="common">Atlantic herring</name>
    <dbReference type="NCBI Taxonomy" id="7950"/>
    <lineage>
        <taxon>Eukaryota</taxon>
        <taxon>Metazoa</taxon>
        <taxon>Chordata</taxon>
        <taxon>Craniata</taxon>
        <taxon>Vertebrata</taxon>
        <taxon>Euteleostomi</taxon>
        <taxon>Actinopterygii</taxon>
        <taxon>Neopterygii</taxon>
        <taxon>Teleostei</taxon>
        <taxon>Clupei</taxon>
        <taxon>Clupeiformes</taxon>
        <taxon>Clupeoidei</taxon>
        <taxon>Clupeidae</taxon>
        <taxon>Clupea</taxon>
    </lineage>
</organism>
<evidence type="ECO:0000256" key="2">
    <source>
        <dbReference type="SAM" id="MobiDB-lite"/>
    </source>
</evidence>
<proteinExistence type="predicted"/>
<dbReference type="PANTHER" id="PTHR14522">
    <property type="entry name" value="EMO2-RELATED"/>
    <property type="match status" value="1"/>
</dbReference>
<feature type="region of interest" description="Disordered" evidence="2">
    <location>
        <begin position="952"/>
        <end position="1008"/>
    </location>
</feature>
<feature type="compositionally biased region" description="Basic and acidic residues" evidence="2">
    <location>
        <begin position="981"/>
        <end position="1004"/>
    </location>
</feature>
<feature type="compositionally biased region" description="Basic and acidic residues" evidence="2">
    <location>
        <begin position="664"/>
        <end position="705"/>
    </location>
</feature>
<feature type="compositionally biased region" description="Acidic residues" evidence="2">
    <location>
        <begin position="956"/>
        <end position="970"/>
    </location>
</feature>
<evidence type="ECO:0000259" key="3">
    <source>
        <dbReference type="Pfam" id="PF15386"/>
    </source>
</evidence>
<feature type="compositionally biased region" description="Low complexity" evidence="2">
    <location>
        <begin position="1105"/>
        <end position="1121"/>
    </location>
</feature>
<feature type="region of interest" description="Disordered" evidence="2">
    <location>
        <begin position="433"/>
        <end position="452"/>
    </location>
</feature>
<evidence type="ECO:0000313" key="4">
    <source>
        <dbReference type="Proteomes" id="UP000515152"/>
    </source>
</evidence>
<feature type="compositionally biased region" description="Basic and acidic residues" evidence="2">
    <location>
        <begin position="112"/>
        <end position="123"/>
    </location>
</feature>
<feature type="compositionally biased region" description="Basic and acidic residues" evidence="2">
    <location>
        <begin position="401"/>
        <end position="419"/>
    </location>
</feature>
<feature type="region of interest" description="Disordered" evidence="2">
    <location>
        <begin position="509"/>
        <end position="530"/>
    </location>
</feature>
<name>A0A6P8FPU9_CLUHA</name>
<dbReference type="InterPro" id="IPR028149">
    <property type="entry name" value="Tantalus-like"/>
</dbReference>
<feature type="compositionally biased region" description="Polar residues" evidence="2">
    <location>
        <begin position="558"/>
        <end position="574"/>
    </location>
</feature>
<dbReference type="InterPro" id="IPR026320">
    <property type="entry name" value="PRR14"/>
</dbReference>
<feature type="domain" description="Tantalus-like" evidence="3">
    <location>
        <begin position="1024"/>
        <end position="1081"/>
    </location>
</feature>
<feature type="region of interest" description="Disordered" evidence="2">
    <location>
        <begin position="554"/>
        <end position="586"/>
    </location>
</feature>
<dbReference type="Pfam" id="PF15386">
    <property type="entry name" value="Tantalus"/>
    <property type="match status" value="1"/>
</dbReference>
<feature type="region of interest" description="Disordered" evidence="2">
    <location>
        <begin position="1104"/>
        <end position="1142"/>
    </location>
</feature>
<feature type="region of interest" description="Disordered" evidence="2">
    <location>
        <begin position="252"/>
        <end position="419"/>
    </location>
</feature>
<dbReference type="GeneID" id="105898772"/>
<feature type="compositionally biased region" description="Basic and acidic residues" evidence="2">
    <location>
        <begin position="285"/>
        <end position="294"/>
    </location>
</feature>
<gene>
    <name evidence="5" type="primary">prr14</name>
</gene>
<accession>A0A6P8FPU9</accession>
<dbReference type="PANTHER" id="PTHR14522:SF2">
    <property type="entry name" value="PROLINE-RICH PROTEIN 14"/>
    <property type="match status" value="1"/>
</dbReference>
<sequence length="1163" mass="126962">MEPKPQIPPHSSVSPSCGNGEGQAEHRRSERLQTTSGRTRDRIKPKVFKAAPKQSQITTASTKREGNRRVASCGDENTAVSKSFRHKGVRGSSQNTALPSAKAQMDCTTSEKSCDSAKDKDTPESPTAAKRWVIGPLLHSFKSKMASFSEIVMSPVRLFKPTDSLSSGAIGLHDRGALSFNKTADNSSDSVHNQQAHVTQKLQFDGSSNEVTGDGELLETAGELKCKVEPPERECDFASSRLTRGVLLRDEQPVHLDPPKSCSNQSVLGGPPEHCGDSSSSNDGDDAHDAKTIRLPDSSVFDTPPDSFSKADAAPAQEDLEEGTAVQNAQICSSPRKLPKSISVTPAPFAAYRPNSRQKGMGRKVTFNEKVKGEEEKGESQRSSCVSSDEEVGLPQNDDEATLKRPQPEERKRTRKPLETDLEWAVKAKRRIKAEKVEGATRRRGKKKDVSPKECLSEWLEISEDILYTQTSDNRVTDSGTNLLSSSHESTVDIEMSEVDMSDAALKLEGSNRLTRGQARSKQSTPAPAKVDQLENEYADCFTDCLAVSFYADKSHNDNSTNGRDNEDTITGSLSRKPRQPAKKTAALDDSNLVTNRTKLKSEDEGSFFFSPNLSNSTGSLLSTTALEQSNSKSGRGTKRRLMKKRGQMYDEFPDDSPSASILKLDKSVSETRDSGEKSRQENMEQICKENSTDESERMPSERGCPKALKRKSPSSSTKENCVDGTDNGEEDDNAFMDTEKVPEATATGSGSNRLMRSNSCPEIPSLSHHDQPWRSPTLPLHGRAPPLPTPHRPVLHPSPHLPPSPSKRARRHTVCSVEIEREIAPLCLRKEVYPTGRGGLYGSPSHPLCPIAASPSTSFTALVSSFLSSPLAFLSRRSDRGKRKAHDDDSLSTSSSSSSSLSPGATLSCSTSSPPFASSSAVHHSLPGFTCSAPPRSSHFSASVSQDCSHSEVFSEGEEDSGQQSEDGEENRCSVNLDLLSREMPEEKALSDSEIKMETKQGEQGKVSSIRIRKTLPKPLKNLTPMGLPKLIRPKKKEFSIEEIYTNKNFTKPAEGRLETIFEAPLKRRDGSHCLLGQKRVKRFVEFPELGLVRKLRKPLVCAGTGSSTQKKTSGQSSGGRPRRGAWSTSQDDPRPEDLDSLLCSKLDQLDSLMSLMDEGTS</sequence>
<feature type="compositionally biased region" description="Basic and acidic residues" evidence="2">
    <location>
        <begin position="366"/>
        <end position="380"/>
    </location>
</feature>
<feature type="compositionally biased region" description="Acidic residues" evidence="2">
    <location>
        <begin position="388"/>
        <end position="400"/>
    </location>
</feature>
<keyword evidence="1" id="KW-0597">Phosphoprotein</keyword>
<evidence type="ECO:0000256" key="1">
    <source>
        <dbReference type="ARBA" id="ARBA00022553"/>
    </source>
</evidence>
<dbReference type="CTD" id="78994"/>
<protein>
    <submittedName>
        <fullName evidence="5">Uncharacterized protein prr14 isoform X2</fullName>
    </submittedName>
</protein>
<dbReference type="AlphaFoldDB" id="A0A6P8FPU9"/>
<evidence type="ECO:0000313" key="5">
    <source>
        <dbReference type="RefSeq" id="XP_031428414.1"/>
    </source>
</evidence>
<keyword evidence="4" id="KW-1185">Reference proteome</keyword>
<feature type="compositionally biased region" description="Low complexity" evidence="2">
    <location>
        <begin position="892"/>
        <end position="914"/>
    </location>
</feature>
<feature type="compositionally biased region" description="Polar residues" evidence="2">
    <location>
        <begin position="512"/>
        <end position="526"/>
    </location>
</feature>